<proteinExistence type="predicted"/>
<protein>
    <submittedName>
        <fullName evidence="2">(diamondback moth) hypothetical protein</fullName>
    </submittedName>
</protein>
<organism evidence="2 3">
    <name type="scientific">Plutella xylostella</name>
    <name type="common">Diamondback moth</name>
    <name type="synonym">Plutella maculipennis</name>
    <dbReference type="NCBI Taxonomy" id="51655"/>
    <lineage>
        <taxon>Eukaryota</taxon>
        <taxon>Metazoa</taxon>
        <taxon>Ecdysozoa</taxon>
        <taxon>Arthropoda</taxon>
        <taxon>Hexapoda</taxon>
        <taxon>Insecta</taxon>
        <taxon>Pterygota</taxon>
        <taxon>Neoptera</taxon>
        <taxon>Endopterygota</taxon>
        <taxon>Lepidoptera</taxon>
        <taxon>Glossata</taxon>
        <taxon>Ditrysia</taxon>
        <taxon>Yponomeutoidea</taxon>
        <taxon>Plutellidae</taxon>
        <taxon>Plutella</taxon>
    </lineage>
</organism>
<name>A0A8S4FC37_PLUXY</name>
<dbReference type="EMBL" id="CAJHNJ030000031">
    <property type="protein sequence ID" value="CAG9125460.1"/>
    <property type="molecule type" value="Genomic_DNA"/>
</dbReference>
<feature type="region of interest" description="Disordered" evidence="1">
    <location>
        <begin position="310"/>
        <end position="348"/>
    </location>
</feature>
<dbReference type="Proteomes" id="UP000653454">
    <property type="component" value="Unassembled WGS sequence"/>
</dbReference>
<reference evidence="2" key="1">
    <citation type="submission" date="2020-11" db="EMBL/GenBank/DDBJ databases">
        <authorList>
            <person name="Whiteford S."/>
        </authorList>
    </citation>
    <scope>NUCLEOTIDE SEQUENCE</scope>
</reference>
<evidence type="ECO:0000313" key="3">
    <source>
        <dbReference type="Proteomes" id="UP000653454"/>
    </source>
</evidence>
<keyword evidence="3" id="KW-1185">Reference proteome</keyword>
<comment type="caution">
    <text evidence="2">The sequence shown here is derived from an EMBL/GenBank/DDBJ whole genome shotgun (WGS) entry which is preliminary data.</text>
</comment>
<dbReference type="AlphaFoldDB" id="A0A8S4FC37"/>
<accession>A0A8S4FC37</accession>
<sequence length="348" mass="37858">MQENVPAVTEKIHSKVNAEVNRQPATKTSLNVVKAKQDRETPKNPEQTLVLTRADRLKAIHKGGPRAFSGPVEKVLKWHKALQDIGVLVIYEIVAKCVSVKSGDSCAKQLVIRDAGGPAMQAHYYEVDFLLPDLTPPCTVRARVTEFYPKKGYHTTKCVLLKSGDSCAKHLVIRDAGGPAMQAHYYEVDFLLPDLQPPCTVSNHIITKCVSVKSGDSCAKHLVLRDAGGPAMQAHYYEVDFLLPDLQPPCTVSIIILRVVIICTSKCVSVKSGDSCAKHLVIRDAGGPAMQAHYYEVDFLLPDLTPPCTVRPERDTPYETTQAARSLGVPPKHTGSAGTDAQMAAPSS</sequence>
<evidence type="ECO:0000256" key="1">
    <source>
        <dbReference type="SAM" id="MobiDB-lite"/>
    </source>
</evidence>
<gene>
    <name evidence="2" type="ORF">PLXY2_LOCUS8364</name>
</gene>
<evidence type="ECO:0000313" key="2">
    <source>
        <dbReference type="EMBL" id="CAG9125460.1"/>
    </source>
</evidence>